<comment type="similarity">
    <text evidence="19">Belongs to the MurB family.</text>
</comment>
<evidence type="ECO:0000256" key="13">
    <source>
        <dbReference type="ARBA" id="ARBA00022984"/>
    </source>
</evidence>
<comment type="subcellular location">
    <subcellularLocation>
        <location evidence="3 19">Cytoplasm</location>
    </subcellularLocation>
</comment>
<evidence type="ECO:0000256" key="19">
    <source>
        <dbReference type="HAMAP-Rule" id="MF_00037"/>
    </source>
</evidence>
<keyword evidence="11 19" id="KW-0521">NADP</keyword>
<evidence type="ECO:0000256" key="11">
    <source>
        <dbReference type="ARBA" id="ARBA00022857"/>
    </source>
</evidence>
<dbReference type="NCBIfam" id="TIGR00179">
    <property type="entry name" value="murB"/>
    <property type="match status" value="1"/>
</dbReference>
<dbReference type="InterPro" id="IPR003170">
    <property type="entry name" value="MurB"/>
</dbReference>
<feature type="domain" description="FAD-binding PCMH-type" evidence="20">
    <location>
        <begin position="20"/>
        <end position="184"/>
    </location>
</feature>
<reference evidence="21 22" key="1">
    <citation type="submission" date="2020-01" db="EMBL/GenBank/DDBJ databases">
        <title>Draft genome sequence of Cand. Neptunochlamydia vexilliferae K9.</title>
        <authorList>
            <person name="Schulz F."/>
            <person name="Koestlbacher S."/>
            <person name="Wascher F."/>
            <person name="Pizzetti I."/>
            <person name="Horn M."/>
        </authorList>
    </citation>
    <scope>NUCLEOTIDE SEQUENCE [LARGE SCALE GENOMIC DNA]</scope>
    <source>
        <strain evidence="21 22">K9</strain>
    </source>
</reference>
<dbReference type="InterPro" id="IPR006094">
    <property type="entry name" value="Oxid_FAD_bind_N"/>
</dbReference>
<comment type="pathway">
    <text evidence="4 19">Cell wall biogenesis; peptidoglycan biosynthesis.</text>
</comment>
<evidence type="ECO:0000256" key="14">
    <source>
        <dbReference type="ARBA" id="ARBA00023002"/>
    </source>
</evidence>
<accession>A0ABS0AX03</accession>
<keyword evidence="22" id="KW-1185">Reference proteome</keyword>
<dbReference type="InterPro" id="IPR036635">
    <property type="entry name" value="MurB_C_sf"/>
</dbReference>
<keyword evidence="8 19" id="KW-0132">Cell division</keyword>
<evidence type="ECO:0000259" key="20">
    <source>
        <dbReference type="PROSITE" id="PS51387"/>
    </source>
</evidence>
<dbReference type="PANTHER" id="PTHR21071">
    <property type="entry name" value="UDP-N-ACETYLENOLPYRUVOYLGLUCOSAMINE REDUCTASE"/>
    <property type="match status" value="1"/>
</dbReference>
<dbReference type="Gene3D" id="3.30.465.10">
    <property type="match status" value="1"/>
</dbReference>
<dbReference type="InterPro" id="IPR016167">
    <property type="entry name" value="FAD-bd_PCMH_sub1"/>
</dbReference>
<evidence type="ECO:0000256" key="2">
    <source>
        <dbReference type="ARBA" id="ARBA00003921"/>
    </source>
</evidence>
<keyword evidence="16 19" id="KW-0961">Cell wall biogenesis/degradation</keyword>
<evidence type="ECO:0000313" key="22">
    <source>
        <dbReference type="Proteomes" id="UP001194714"/>
    </source>
</evidence>
<dbReference type="Gene3D" id="3.90.78.10">
    <property type="entry name" value="UDP-N-acetylenolpyruvoylglucosamine reductase, C-terminal domain"/>
    <property type="match status" value="1"/>
</dbReference>
<evidence type="ECO:0000256" key="15">
    <source>
        <dbReference type="ARBA" id="ARBA00023306"/>
    </source>
</evidence>
<sequence>MSIEARLEPNKPLKELSTFGIGGPARLFITIETLDEMIALRKYINREKIPYWVVGKGSNSLFDDRGFDGLVILNKIDFIEMEEGSLYVGAGYSFSLLGAQTARKGWGGLEFASGIPGSVGGAIYMNAGAGGAEACDVLTSVGWIDVEGNFIETPRKELTFSYRTSPFQKKEAMIVSGRFQLEKVEGARKKQLEIIAYRTGTQPYGDKSAGCIFRNPKEKGAGALIEACGLKGKRIGGAEVSPMHANFIVNRGDATAADVLELARFIQEEVRQKTGHNLQMEVRKVPHDV</sequence>
<dbReference type="SUPFAM" id="SSF56194">
    <property type="entry name" value="Uridine diphospho-N-Acetylenolpyruvylglucosamine reductase, MurB, C-terminal domain"/>
    <property type="match status" value="1"/>
</dbReference>
<evidence type="ECO:0000256" key="16">
    <source>
        <dbReference type="ARBA" id="ARBA00023316"/>
    </source>
</evidence>
<evidence type="ECO:0000256" key="5">
    <source>
        <dbReference type="ARBA" id="ARBA00012518"/>
    </source>
</evidence>
<dbReference type="Gene3D" id="3.30.43.10">
    <property type="entry name" value="Uridine Diphospho-n-acetylenolpyruvylglucosamine Reductase, domain 2"/>
    <property type="match status" value="1"/>
</dbReference>
<organism evidence="21 22">
    <name type="scientific">Candidatus Neptunichlamydia vexilliferae</name>
    <dbReference type="NCBI Taxonomy" id="1651774"/>
    <lineage>
        <taxon>Bacteria</taxon>
        <taxon>Pseudomonadati</taxon>
        <taxon>Chlamydiota</taxon>
        <taxon>Chlamydiia</taxon>
        <taxon>Parachlamydiales</taxon>
        <taxon>Simkaniaceae</taxon>
        <taxon>Candidatus Neptunichlamydia</taxon>
    </lineage>
</organism>
<feature type="active site" description="Proton donor" evidence="19">
    <location>
        <position position="211"/>
    </location>
</feature>
<dbReference type="Pfam" id="PF01565">
    <property type="entry name" value="FAD_binding_4"/>
    <property type="match status" value="1"/>
</dbReference>
<evidence type="ECO:0000256" key="9">
    <source>
        <dbReference type="ARBA" id="ARBA00022630"/>
    </source>
</evidence>
<keyword evidence="10 19" id="KW-0274">FAD</keyword>
<gene>
    <name evidence="19" type="primary">murB</name>
    <name evidence="21" type="ORF">NEPTK9_000166</name>
</gene>
<keyword evidence="14 19" id="KW-0560">Oxidoreductase</keyword>
<dbReference type="SUPFAM" id="SSF56176">
    <property type="entry name" value="FAD-binding/transporter-associated domain-like"/>
    <property type="match status" value="1"/>
</dbReference>
<comment type="function">
    <text evidence="2 19">Cell wall formation.</text>
</comment>
<evidence type="ECO:0000256" key="4">
    <source>
        <dbReference type="ARBA" id="ARBA00004752"/>
    </source>
</evidence>
<dbReference type="Proteomes" id="UP001194714">
    <property type="component" value="Unassembled WGS sequence"/>
</dbReference>
<dbReference type="PROSITE" id="PS51387">
    <property type="entry name" value="FAD_PCMH"/>
    <property type="match status" value="1"/>
</dbReference>
<evidence type="ECO:0000256" key="12">
    <source>
        <dbReference type="ARBA" id="ARBA00022960"/>
    </source>
</evidence>
<dbReference type="Pfam" id="PF02873">
    <property type="entry name" value="MurB_C"/>
    <property type="match status" value="1"/>
</dbReference>
<protein>
    <recommendedName>
        <fullName evidence="6 19">UDP-N-acetylenolpyruvoylglucosamine reductase</fullName>
        <ecNumber evidence="5 19">1.3.1.98</ecNumber>
    </recommendedName>
    <alternativeName>
        <fullName evidence="17 19">UDP-N-acetylmuramate dehydrogenase</fullName>
    </alternativeName>
</protein>
<keyword evidence="12 19" id="KW-0133">Cell shape</keyword>
<comment type="catalytic activity">
    <reaction evidence="18 19">
        <text>UDP-N-acetyl-alpha-D-muramate + NADP(+) = UDP-N-acetyl-3-O-(1-carboxyvinyl)-alpha-D-glucosamine + NADPH + H(+)</text>
        <dbReference type="Rhea" id="RHEA:12248"/>
        <dbReference type="ChEBI" id="CHEBI:15378"/>
        <dbReference type="ChEBI" id="CHEBI:57783"/>
        <dbReference type="ChEBI" id="CHEBI:58349"/>
        <dbReference type="ChEBI" id="CHEBI:68483"/>
        <dbReference type="ChEBI" id="CHEBI:70757"/>
        <dbReference type="EC" id="1.3.1.98"/>
    </reaction>
</comment>
<evidence type="ECO:0000256" key="6">
    <source>
        <dbReference type="ARBA" id="ARBA00015188"/>
    </source>
</evidence>
<dbReference type="PANTHER" id="PTHR21071:SF4">
    <property type="entry name" value="UDP-N-ACETYLENOLPYRUVOYLGLUCOSAMINE REDUCTASE"/>
    <property type="match status" value="1"/>
</dbReference>
<evidence type="ECO:0000256" key="1">
    <source>
        <dbReference type="ARBA" id="ARBA00001974"/>
    </source>
</evidence>
<dbReference type="InterPro" id="IPR016169">
    <property type="entry name" value="FAD-bd_PCMH_sub2"/>
</dbReference>
<evidence type="ECO:0000256" key="17">
    <source>
        <dbReference type="ARBA" id="ARBA00031026"/>
    </source>
</evidence>
<dbReference type="HAMAP" id="MF_00037">
    <property type="entry name" value="MurB"/>
    <property type="match status" value="1"/>
</dbReference>
<comment type="cofactor">
    <cofactor evidence="1 19">
        <name>FAD</name>
        <dbReference type="ChEBI" id="CHEBI:57692"/>
    </cofactor>
</comment>
<keyword evidence="15 19" id="KW-0131">Cell cycle</keyword>
<name>A0ABS0AX03_9BACT</name>
<dbReference type="InterPro" id="IPR036318">
    <property type="entry name" value="FAD-bd_PCMH-like_sf"/>
</dbReference>
<evidence type="ECO:0000256" key="3">
    <source>
        <dbReference type="ARBA" id="ARBA00004496"/>
    </source>
</evidence>
<dbReference type="InterPro" id="IPR011601">
    <property type="entry name" value="MurB_C"/>
</dbReference>
<keyword evidence="7 19" id="KW-0963">Cytoplasm</keyword>
<dbReference type="InterPro" id="IPR016166">
    <property type="entry name" value="FAD-bd_PCMH"/>
</dbReference>
<dbReference type="NCBIfam" id="NF010480">
    <property type="entry name" value="PRK13905.1"/>
    <property type="match status" value="1"/>
</dbReference>
<dbReference type="EMBL" id="JAAEJV010000002">
    <property type="protein sequence ID" value="MBF5058669.1"/>
    <property type="molecule type" value="Genomic_DNA"/>
</dbReference>
<evidence type="ECO:0000256" key="8">
    <source>
        <dbReference type="ARBA" id="ARBA00022618"/>
    </source>
</evidence>
<feature type="active site" evidence="19">
    <location>
        <position position="281"/>
    </location>
</feature>
<dbReference type="EC" id="1.3.1.98" evidence="5 19"/>
<evidence type="ECO:0000256" key="18">
    <source>
        <dbReference type="ARBA" id="ARBA00048914"/>
    </source>
</evidence>
<dbReference type="GO" id="GO:0008762">
    <property type="term" value="F:UDP-N-acetylmuramate dehydrogenase activity"/>
    <property type="evidence" value="ECO:0007669"/>
    <property type="project" value="UniProtKB-EC"/>
</dbReference>
<dbReference type="RefSeq" id="WP_194846952.1">
    <property type="nucleotide sequence ID" value="NZ_JAAEJV010000002.1"/>
</dbReference>
<keyword evidence="9 19" id="KW-0285">Flavoprotein</keyword>
<keyword evidence="13 19" id="KW-0573">Peptidoglycan synthesis</keyword>
<feature type="active site" evidence="19">
    <location>
        <position position="163"/>
    </location>
</feature>
<comment type="caution">
    <text evidence="21">The sequence shown here is derived from an EMBL/GenBank/DDBJ whole genome shotgun (WGS) entry which is preliminary data.</text>
</comment>
<proteinExistence type="inferred from homology"/>
<evidence type="ECO:0000256" key="10">
    <source>
        <dbReference type="ARBA" id="ARBA00022827"/>
    </source>
</evidence>
<evidence type="ECO:0000313" key="21">
    <source>
        <dbReference type="EMBL" id="MBF5058669.1"/>
    </source>
</evidence>
<evidence type="ECO:0000256" key="7">
    <source>
        <dbReference type="ARBA" id="ARBA00022490"/>
    </source>
</evidence>